<evidence type="ECO:0000256" key="1">
    <source>
        <dbReference type="SAM" id="SignalP"/>
    </source>
</evidence>
<evidence type="ECO:0000313" key="3">
    <source>
        <dbReference type="EMBL" id="PSR21860.1"/>
    </source>
</evidence>
<feature type="chain" id="PRO_5038641328" evidence="1">
    <location>
        <begin position="22"/>
        <end position="238"/>
    </location>
</feature>
<accession>A0A2T2WI10</accession>
<dbReference type="Gene3D" id="3.20.20.370">
    <property type="entry name" value="Glycoside hydrolase/deacetylase"/>
    <property type="match status" value="1"/>
</dbReference>
<organism evidence="3 4">
    <name type="scientific">Sulfobacillus acidophilus</name>
    <dbReference type="NCBI Taxonomy" id="53633"/>
    <lineage>
        <taxon>Bacteria</taxon>
        <taxon>Bacillati</taxon>
        <taxon>Bacillota</taxon>
        <taxon>Clostridia</taxon>
        <taxon>Eubacteriales</taxon>
        <taxon>Clostridiales Family XVII. Incertae Sedis</taxon>
        <taxon>Sulfobacillus</taxon>
    </lineage>
</organism>
<feature type="domain" description="NodB homology" evidence="2">
    <location>
        <begin position="38"/>
        <end position="219"/>
    </location>
</feature>
<reference evidence="3 4" key="1">
    <citation type="journal article" date="2014" name="BMC Genomics">
        <title>Comparison of environmental and isolate Sulfobacillus genomes reveals diverse carbon, sulfur, nitrogen, and hydrogen metabolisms.</title>
        <authorList>
            <person name="Justice N.B."/>
            <person name="Norman A."/>
            <person name="Brown C.T."/>
            <person name="Singh A."/>
            <person name="Thomas B.C."/>
            <person name="Banfield J.F."/>
        </authorList>
    </citation>
    <scope>NUCLEOTIDE SEQUENCE [LARGE SCALE GENOMIC DNA]</scope>
    <source>
        <strain evidence="3">AMDSBA3</strain>
    </source>
</reference>
<evidence type="ECO:0000313" key="4">
    <source>
        <dbReference type="Proteomes" id="UP000241848"/>
    </source>
</evidence>
<dbReference type="PROSITE" id="PS51677">
    <property type="entry name" value="NODB"/>
    <property type="match status" value="1"/>
</dbReference>
<proteinExistence type="predicted"/>
<evidence type="ECO:0000259" key="2">
    <source>
        <dbReference type="PROSITE" id="PS51677"/>
    </source>
</evidence>
<dbReference type="Pfam" id="PF01522">
    <property type="entry name" value="Polysacc_deac_1"/>
    <property type="match status" value="1"/>
</dbReference>
<feature type="signal peptide" evidence="1">
    <location>
        <begin position="1"/>
        <end position="21"/>
    </location>
</feature>
<sequence length="238" mass="26751">MRWFAFFAATLFSWFPLPHRAVVTRTAPVIKQVLTTHKVVALTFDDGPTRTWTPKILHVLTADHVRATFFVIGSHATQRPEILQQELEAKMEIGSHGFAHKILRHQDVKTVREEILQNEALLTSLGVPKPTLYRLPAGSSDSTALRALGEMGYRVIGWSIDTRDWRHRYSAEQMAQIVEKKVSPGAIIIFHDGPNSSQMTVNAVKRVIPALQAQGYRFDTVSALLSLDAARPHRQAKN</sequence>
<dbReference type="InterPro" id="IPR002509">
    <property type="entry name" value="NODB_dom"/>
</dbReference>
<name>A0A2T2WI10_9FIRM</name>
<protein>
    <submittedName>
        <fullName evidence="3">Polysaccharide deacetylase family protein</fullName>
    </submittedName>
</protein>
<dbReference type="Proteomes" id="UP000241848">
    <property type="component" value="Unassembled WGS sequence"/>
</dbReference>
<keyword evidence="1" id="KW-0732">Signal</keyword>
<comment type="caution">
    <text evidence="3">The sequence shown here is derived from an EMBL/GenBank/DDBJ whole genome shotgun (WGS) entry which is preliminary data.</text>
</comment>
<dbReference type="AlphaFoldDB" id="A0A2T2WI10"/>
<dbReference type="CDD" id="cd10917">
    <property type="entry name" value="CE4_NodB_like_6s_7s"/>
    <property type="match status" value="1"/>
</dbReference>
<dbReference type="InterPro" id="IPR050248">
    <property type="entry name" value="Polysacc_deacetylase_ArnD"/>
</dbReference>
<dbReference type="GO" id="GO:0016810">
    <property type="term" value="F:hydrolase activity, acting on carbon-nitrogen (but not peptide) bonds"/>
    <property type="evidence" value="ECO:0007669"/>
    <property type="project" value="InterPro"/>
</dbReference>
<dbReference type="SUPFAM" id="SSF88713">
    <property type="entry name" value="Glycoside hydrolase/deacetylase"/>
    <property type="match status" value="1"/>
</dbReference>
<dbReference type="InterPro" id="IPR011330">
    <property type="entry name" value="Glyco_hydro/deAcase_b/a-brl"/>
</dbReference>
<dbReference type="GO" id="GO:0005975">
    <property type="term" value="P:carbohydrate metabolic process"/>
    <property type="evidence" value="ECO:0007669"/>
    <property type="project" value="InterPro"/>
</dbReference>
<dbReference type="PANTHER" id="PTHR10587">
    <property type="entry name" value="GLYCOSYL TRANSFERASE-RELATED"/>
    <property type="match status" value="1"/>
</dbReference>
<gene>
    <name evidence="3" type="ORF">C7B45_09225</name>
</gene>
<dbReference type="EMBL" id="PXYV01000026">
    <property type="protein sequence ID" value="PSR21860.1"/>
    <property type="molecule type" value="Genomic_DNA"/>
</dbReference>